<evidence type="ECO:0000313" key="1">
    <source>
        <dbReference type="EMBL" id="RAV19425.1"/>
    </source>
</evidence>
<organism evidence="1 2">
    <name type="scientific">Paenibacillus contaminans</name>
    <dbReference type="NCBI Taxonomy" id="450362"/>
    <lineage>
        <taxon>Bacteria</taxon>
        <taxon>Bacillati</taxon>
        <taxon>Bacillota</taxon>
        <taxon>Bacilli</taxon>
        <taxon>Bacillales</taxon>
        <taxon>Paenibacillaceae</taxon>
        <taxon>Paenibacillus</taxon>
    </lineage>
</organism>
<gene>
    <name evidence="1" type="ORF">DQG23_20740</name>
</gene>
<dbReference type="Proteomes" id="UP000250369">
    <property type="component" value="Unassembled WGS sequence"/>
</dbReference>
<dbReference type="AlphaFoldDB" id="A0A329MHT4"/>
<comment type="caution">
    <text evidence="1">The sequence shown here is derived from an EMBL/GenBank/DDBJ whole genome shotgun (WGS) entry which is preliminary data.</text>
</comment>
<proteinExistence type="predicted"/>
<keyword evidence="2" id="KW-1185">Reference proteome</keyword>
<accession>A0A329MHT4</accession>
<name>A0A329MHT4_9BACL</name>
<evidence type="ECO:0000313" key="2">
    <source>
        <dbReference type="Proteomes" id="UP000250369"/>
    </source>
</evidence>
<reference evidence="1 2" key="1">
    <citation type="journal article" date="2009" name="Int. J. Syst. Evol. Microbiol.">
        <title>Paenibacillus contaminans sp. nov., isolated from a contaminated laboratory plate.</title>
        <authorList>
            <person name="Chou J.H."/>
            <person name="Lee J.H."/>
            <person name="Lin M.C."/>
            <person name="Chang P.S."/>
            <person name="Arun A.B."/>
            <person name="Young C.C."/>
            <person name="Chen W.M."/>
        </authorList>
    </citation>
    <scope>NUCLEOTIDE SEQUENCE [LARGE SCALE GENOMIC DNA]</scope>
    <source>
        <strain evidence="1 2">CKOBP-6</strain>
    </source>
</reference>
<dbReference type="EMBL" id="QMFB01000012">
    <property type="protein sequence ID" value="RAV19425.1"/>
    <property type="molecule type" value="Genomic_DNA"/>
</dbReference>
<protein>
    <submittedName>
        <fullName evidence="1">Uncharacterized protein</fullName>
    </submittedName>
</protein>
<sequence length="312" mass="36009">MQHLAPRTGAFFVMALNMQIGRLPDERPEFGRPERLDNVRRPVENEQLPRGIERKRRRVFEQPELLIAFVLEAEREHQLADRIVLEQDAELCVYRGNVAERVDNDVGELLLLAGEQLRYAVIFLPEQIFAVEVQLLDLPAVYLDRGRVKQPVRPDRYVRDGARQLKQLLLLLLLREKYPFQRIRHVEAHFIRPEKTFEAAVRIEQQESLVAVLRGYVHVAPVVDDQLGRLINEVFREYCRLRPFDRTFKCPLRVVDGDTLIFGVGYVHRSVGTDEQPVRLVQLPFAVGPDDADRLPAPVHMNDPVVPGVGDI</sequence>